<dbReference type="InterPro" id="IPR007372">
    <property type="entry name" value="Lipid/polyisoprenoid-bd_YceI"/>
</dbReference>
<reference evidence="5" key="1">
    <citation type="submission" date="2016-10" db="EMBL/GenBank/DDBJ databases">
        <authorList>
            <person name="Varghese N."/>
            <person name="Submissions S."/>
        </authorList>
    </citation>
    <scope>NUCLEOTIDE SEQUENCE [LARGE SCALE GENOMIC DNA]</scope>
    <source>
        <strain evidence="5">DSM 21368</strain>
    </source>
</reference>
<dbReference type="Proteomes" id="UP000199220">
    <property type="component" value="Unassembled WGS sequence"/>
</dbReference>
<evidence type="ECO:0000256" key="1">
    <source>
        <dbReference type="ARBA" id="ARBA00008812"/>
    </source>
</evidence>
<evidence type="ECO:0000259" key="3">
    <source>
        <dbReference type="SMART" id="SM00867"/>
    </source>
</evidence>
<feature type="region of interest" description="Disordered" evidence="2">
    <location>
        <begin position="37"/>
        <end position="58"/>
    </location>
</feature>
<evidence type="ECO:0000313" key="5">
    <source>
        <dbReference type="Proteomes" id="UP000199220"/>
    </source>
</evidence>
<organism evidence="4 5">
    <name type="scientific">Ruania alba</name>
    <dbReference type="NCBI Taxonomy" id="648782"/>
    <lineage>
        <taxon>Bacteria</taxon>
        <taxon>Bacillati</taxon>
        <taxon>Actinomycetota</taxon>
        <taxon>Actinomycetes</taxon>
        <taxon>Micrococcales</taxon>
        <taxon>Ruaniaceae</taxon>
        <taxon>Ruania</taxon>
    </lineage>
</organism>
<name>A0A1H5D6W2_9MICO</name>
<sequence>MRARTTVIIGAAVVVLGGTGALVGPGIYAEWANSRADEAPSLDPGSSGEPSVDPAGLTGELTLADGSYAGYRVHEILQGNDVNVTGRTESVQGSATVEAGVVTEAMITVDMASVATDESARDAYFRDSALDVEEFPEATFTLTDPAELPDGGGSLTLSGDLEVHGVTQSVELETETAVTAEQVEVAGTVPITFSDFDVQAPDLGFVTVDDAGAVEFSLVWEFAE</sequence>
<feature type="domain" description="Lipid/polyisoprenoid-binding YceI-like" evidence="3">
    <location>
        <begin position="60"/>
        <end position="221"/>
    </location>
</feature>
<dbReference type="InterPro" id="IPR036761">
    <property type="entry name" value="TTHA0802/YceI-like_sf"/>
</dbReference>
<dbReference type="SUPFAM" id="SSF101874">
    <property type="entry name" value="YceI-like"/>
    <property type="match status" value="1"/>
</dbReference>
<comment type="similarity">
    <text evidence="1">Belongs to the UPF0312 family.</text>
</comment>
<dbReference type="OrthoDB" id="117810at2"/>
<dbReference type="PANTHER" id="PTHR34406:SF1">
    <property type="entry name" value="PROTEIN YCEI"/>
    <property type="match status" value="1"/>
</dbReference>
<dbReference type="PANTHER" id="PTHR34406">
    <property type="entry name" value="PROTEIN YCEI"/>
    <property type="match status" value="1"/>
</dbReference>
<evidence type="ECO:0000256" key="2">
    <source>
        <dbReference type="SAM" id="MobiDB-lite"/>
    </source>
</evidence>
<accession>A0A1H5D6W2</accession>
<dbReference type="RefSeq" id="WP_089771613.1">
    <property type="nucleotide sequence ID" value="NZ_FNTX01000001.1"/>
</dbReference>
<dbReference type="STRING" id="648782.SAMN04488554_0589"/>
<dbReference type="SMART" id="SM00867">
    <property type="entry name" value="YceI"/>
    <property type="match status" value="1"/>
</dbReference>
<dbReference type="EMBL" id="FNTX01000001">
    <property type="protein sequence ID" value="SED74693.1"/>
    <property type="molecule type" value="Genomic_DNA"/>
</dbReference>
<evidence type="ECO:0000313" key="4">
    <source>
        <dbReference type="EMBL" id="SED74693.1"/>
    </source>
</evidence>
<dbReference type="Pfam" id="PF04264">
    <property type="entry name" value="YceI"/>
    <property type="match status" value="1"/>
</dbReference>
<protein>
    <submittedName>
        <fullName evidence="4">Polyisoprenoid-binding protein YceI</fullName>
    </submittedName>
</protein>
<proteinExistence type="inferred from homology"/>
<dbReference type="AlphaFoldDB" id="A0A1H5D6W2"/>
<gene>
    <name evidence="4" type="ORF">SAMN04488554_0589</name>
</gene>
<keyword evidence="5" id="KW-1185">Reference proteome</keyword>
<dbReference type="Gene3D" id="2.40.128.110">
    <property type="entry name" value="Lipid/polyisoprenoid-binding, YceI-like"/>
    <property type="match status" value="1"/>
</dbReference>